<dbReference type="EMBL" id="JASCXX010000053">
    <property type="protein sequence ID" value="MDI6451762.1"/>
    <property type="molecule type" value="Genomic_DNA"/>
</dbReference>
<sequence>ISVLERMAEGRAKSVTKMLEVYKSNPCPVYLLSIAADRSVIETMEFLIAGTDVNLRCCLGSDEEQEEAICSLKAAKTIVLDGTALVTLLLTQSYAALDPVPIELVVTEGTLNDLRSTPCMHGDPHTQVSSFSTDGFVPTTPESVLKARSALQGLIDFVKTRCQIAGGAIIASLDADYREQLLQGFGNAGLESMLLASQRDAVLWTDDLPTAMFAKGQFGCRRVWSQLAFEYFAGRAIVPQDLSEDVALQLFGMRYYYVRPSVSMIMRAIRKCGGDVDETPLRQVLYWFADEHAKTDGQFMIAAGTLKTLWQSSLVDATAQRITIRILERLTQRPGGLNMVKGLLVNVAAIFGVDVINGAKAHQVIEAWLKGRHSTIIIP</sequence>
<reference evidence="2" key="1">
    <citation type="submission" date="2023-05" db="EMBL/GenBank/DDBJ databases">
        <title>Anaerotaeda fermentans gen. nov., sp. nov., a novel anaerobic planctomycete of the new family within the order Sedimentisphaerales isolated from Taman Peninsula, Russia.</title>
        <authorList>
            <person name="Khomyakova M.A."/>
            <person name="Merkel A.Y."/>
            <person name="Slobodkin A.I."/>
        </authorList>
    </citation>
    <scope>NUCLEOTIDE SEQUENCE</scope>
    <source>
        <strain evidence="2">M17dextr</strain>
    </source>
</reference>
<evidence type="ECO:0000259" key="1">
    <source>
        <dbReference type="Pfam" id="PF20698"/>
    </source>
</evidence>
<keyword evidence="3" id="KW-1185">Reference proteome</keyword>
<dbReference type="Proteomes" id="UP001431776">
    <property type="component" value="Unassembled WGS sequence"/>
</dbReference>
<gene>
    <name evidence="2" type="ORF">QJ522_22060</name>
</gene>
<name>A0AAW6U1J0_9BACT</name>
<dbReference type="AlphaFoldDB" id="A0AAW6U1J0"/>
<protein>
    <recommendedName>
        <fullName evidence="1">PIN domain-containing protein</fullName>
    </recommendedName>
</protein>
<evidence type="ECO:0000313" key="3">
    <source>
        <dbReference type="Proteomes" id="UP001431776"/>
    </source>
</evidence>
<feature type="domain" description="PIN" evidence="1">
    <location>
        <begin position="79"/>
        <end position="214"/>
    </location>
</feature>
<dbReference type="RefSeq" id="WP_349247169.1">
    <property type="nucleotide sequence ID" value="NZ_JASCXX010000053.1"/>
</dbReference>
<dbReference type="InterPro" id="IPR048987">
    <property type="entry name" value="PIN-TPR-GreABC"/>
</dbReference>
<feature type="non-terminal residue" evidence="2">
    <location>
        <position position="1"/>
    </location>
</feature>
<comment type="caution">
    <text evidence="2">The sequence shown here is derived from an EMBL/GenBank/DDBJ whole genome shotgun (WGS) entry which is preliminary data.</text>
</comment>
<organism evidence="2 3">
    <name type="scientific">Anaerobaca lacustris</name>
    <dbReference type="NCBI Taxonomy" id="3044600"/>
    <lineage>
        <taxon>Bacteria</taxon>
        <taxon>Pseudomonadati</taxon>
        <taxon>Planctomycetota</taxon>
        <taxon>Phycisphaerae</taxon>
        <taxon>Sedimentisphaerales</taxon>
        <taxon>Anaerobacaceae</taxon>
        <taxon>Anaerobaca</taxon>
    </lineage>
</organism>
<dbReference type="Pfam" id="PF20698">
    <property type="entry name" value="PIN-TPR-GreABC"/>
    <property type="match status" value="1"/>
</dbReference>
<accession>A0AAW6U1J0</accession>
<evidence type="ECO:0000313" key="2">
    <source>
        <dbReference type="EMBL" id="MDI6451762.1"/>
    </source>
</evidence>
<proteinExistence type="predicted"/>